<feature type="domain" description="Methionyl/Leucyl tRNA synthetase" evidence="11">
    <location>
        <begin position="329"/>
        <end position="427"/>
    </location>
</feature>
<dbReference type="SUPFAM" id="SSF52374">
    <property type="entry name" value="Nucleotidylyl transferase"/>
    <property type="match status" value="1"/>
</dbReference>
<dbReference type="Pfam" id="PF08264">
    <property type="entry name" value="Anticodon_1"/>
    <property type="match status" value="1"/>
</dbReference>
<evidence type="ECO:0000256" key="1">
    <source>
        <dbReference type="ARBA" id="ARBA00005594"/>
    </source>
</evidence>
<dbReference type="PANTHER" id="PTHR45794">
    <property type="entry name" value="LEUCYL-TRNA SYNTHETASE"/>
    <property type="match status" value="1"/>
</dbReference>
<evidence type="ECO:0000259" key="12">
    <source>
        <dbReference type="Pfam" id="PF22947"/>
    </source>
</evidence>
<evidence type="ECO:0000256" key="9">
    <source>
        <dbReference type="RuleBase" id="RU363039"/>
    </source>
</evidence>
<dbReference type="GO" id="GO:0002161">
    <property type="term" value="F:aminoacyl-tRNA deacylase activity"/>
    <property type="evidence" value="ECO:0007669"/>
    <property type="project" value="InterPro"/>
</dbReference>
<evidence type="ECO:0000256" key="2">
    <source>
        <dbReference type="ARBA" id="ARBA00013164"/>
    </source>
</evidence>
<dbReference type="InterPro" id="IPR054509">
    <property type="entry name" value="LARS1_ULD"/>
</dbReference>
<evidence type="ECO:0000256" key="3">
    <source>
        <dbReference type="ARBA" id="ARBA00022598"/>
    </source>
</evidence>
<keyword evidence="4 9" id="KW-0547">Nucleotide-binding</keyword>
<evidence type="ECO:0000256" key="7">
    <source>
        <dbReference type="ARBA" id="ARBA00023146"/>
    </source>
</evidence>
<keyword evidence="3 9" id="KW-0436">Ligase</keyword>
<dbReference type="GO" id="GO:0006429">
    <property type="term" value="P:leucyl-tRNA aminoacylation"/>
    <property type="evidence" value="ECO:0007669"/>
    <property type="project" value="InterPro"/>
</dbReference>
<evidence type="ECO:0000256" key="5">
    <source>
        <dbReference type="ARBA" id="ARBA00022840"/>
    </source>
</evidence>
<dbReference type="InterPro" id="IPR004493">
    <property type="entry name" value="Leu-tRNA-synth_Ia_arc/euk"/>
</dbReference>
<name>A0A2A2L229_9BILA</name>
<evidence type="ECO:0000256" key="6">
    <source>
        <dbReference type="ARBA" id="ARBA00022917"/>
    </source>
</evidence>
<evidence type="ECO:0000313" key="15">
    <source>
        <dbReference type="Proteomes" id="UP000218231"/>
    </source>
</evidence>
<dbReference type="EMBL" id="LIAE01007310">
    <property type="protein sequence ID" value="PAV80153.1"/>
    <property type="molecule type" value="Genomic_DNA"/>
</dbReference>
<dbReference type="InterPro" id="IPR013155">
    <property type="entry name" value="M/V/L/I-tRNA-synth_anticd-bd"/>
</dbReference>
<dbReference type="CDD" id="cd07959">
    <property type="entry name" value="Anticodon_Ia_Leu_AEc"/>
    <property type="match status" value="1"/>
</dbReference>
<dbReference type="SUPFAM" id="SSF47323">
    <property type="entry name" value="Anticodon-binding domain of a subclass of class I aminoacyl-tRNA synthetases"/>
    <property type="match status" value="1"/>
</dbReference>
<feature type="domain" description="Leucine--tRNA ligase ubiquitin-like" evidence="12">
    <location>
        <begin position="738"/>
        <end position="845"/>
    </location>
</feature>
<evidence type="ECO:0000256" key="8">
    <source>
        <dbReference type="ARBA" id="ARBA00030520"/>
    </source>
</evidence>
<dbReference type="GO" id="GO:0004823">
    <property type="term" value="F:leucine-tRNA ligase activity"/>
    <property type="evidence" value="ECO:0007669"/>
    <property type="project" value="UniProtKB-EC"/>
</dbReference>
<dbReference type="InterPro" id="IPR009080">
    <property type="entry name" value="tRNAsynth_Ia_anticodon-bd"/>
</dbReference>
<dbReference type="InterPro" id="IPR055416">
    <property type="entry name" value="RBD_LARS1"/>
</dbReference>
<dbReference type="AlphaFoldDB" id="A0A2A2L229"/>
<dbReference type="Gene3D" id="3.40.50.620">
    <property type="entry name" value="HUPs"/>
    <property type="match status" value="1"/>
</dbReference>
<protein>
    <recommendedName>
        <fullName evidence="2">leucine--tRNA ligase</fullName>
        <ecNumber evidence="2">6.1.1.4</ecNumber>
    </recommendedName>
    <alternativeName>
        <fullName evidence="8">Leucyl-tRNA synthetase</fullName>
    </alternativeName>
</protein>
<evidence type="ECO:0000259" key="11">
    <source>
        <dbReference type="Pfam" id="PF09334"/>
    </source>
</evidence>
<reference evidence="14 15" key="1">
    <citation type="journal article" date="2017" name="Curr. Biol.">
        <title>Genome architecture and evolution of a unichromosomal asexual nematode.</title>
        <authorList>
            <person name="Fradin H."/>
            <person name="Zegar C."/>
            <person name="Gutwein M."/>
            <person name="Lucas J."/>
            <person name="Kovtun M."/>
            <person name="Corcoran D."/>
            <person name="Baugh L.R."/>
            <person name="Kiontke K."/>
            <person name="Gunsalus K."/>
            <person name="Fitch D.H."/>
            <person name="Piano F."/>
        </authorList>
    </citation>
    <scope>NUCLEOTIDE SEQUENCE [LARGE SCALE GENOMIC DNA]</scope>
    <source>
        <strain evidence="14">PF1309</strain>
    </source>
</reference>
<dbReference type="GO" id="GO:0005524">
    <property type="term" value="F:ATP binding"/>
    <property type="evidence" value="ECO:0007669"/>
    <property type="project" value="UniProtKB-KW"/>
</dbReference>
<dbReference type="SUPFAM" id="SSF50677">
    <property type="entry name" value="ValRS/IleRS/LeuRS editing domain"/>
    <property type="match status" value="1"/>
</dbReference>
<proteinExistence type="inferred from homology"/>
<keyword evidence="7 9" id="KW-0030">Aminoacyl-tRNA synthetase</keyword>
<dbReference type="InterPro" id="IPR009008">
    <property type="entry name" value="Val/Leu/Ile-tRNA-synth_edit"/>
</dbReference>
<dbReference type="Proteomes" id="UP000218231">
    <property type="component" value="Unassembled WGS sequence"/>
</dbReference>
<sequence>MSYQGLTKENGKVDFVKGLEKFPGSKLLGAALVAPLAQYEKVYALPMLTIKDDKGTGVVTSVPSDSPDDFAALSDLKKKKPLREKYGITDEMVLPFEPVPIIEIEGLGNLAAVEMCTRLKIQSQNEKDKLEEAKKEVYLKGFYDGVMLIGKYAGQKTADVKKVIQQDLIAEGLAEKYVEPEKKVISRSGDECVVALCDQWYLNYGDPEWKKDAHRALQQCETYCEESKRGLEYTIDWLHEHACSRSYGLGTKLPWDPKYLIESLSDSTIYNCYYTVAHFLQQGSLDGHVVGPAGITHDQLTDDVWDYIFLEANYDNTKMPVAKDTLDKLKKEFNFWYPIDMRVSGKDLVGNHLTYLLFIHTAIWKDKPERWPRSLRANGHLLLNNEKMSKSTGNFMTLTEAIETFSADGMRFSLADAGDGVDDANFLSAIAEAGLLRLYTFITWVEELLVMKKENALRTGEFNFTDRVFDSEMKKLINDCKKAYEGTNYKDALKLGFYDYQNTLTMYREMCGGLDSNLHEQLVFRFLETQALILSPICPHVTEQIWKLIGKEGFIVNALWPSGTDDVDVVLLKQGEFIRETVWTFRQELKKYMFPKKRDPLPQPTEGLIWIAKEYPMWQKIVLQNLETLAKENNGQFPDNSVIAKTLGKEEALKKFSKKTMPFVVVVKEEFARKGMAALKVACEYDQVEILNINKEYLLNSLDLDYIIMKFTDEPDTPQALQDTIVPGRPHITFSAGKPGLPLTLRNVHLCNGLFDVELEVIDGDTLSAIVRKLRRINKNVKPKHIVTLWRYKDPMAGGRRNISCEDPLAPNVKLNDDAVFKVDIELKKITVDGHEVGQTLVYVAESNE</sequence>
<accession>A0A2A2L229</accession>
<evidence type="ECO:0000256" key="4">
    <source>
        <dbReference type="ARBA" id="ARBA00022741"/>
    </source>
</evidence>
<dbReference type="STRING" id="2018661.A0A2A2L229"/>
<dbReference type="Pfam" id="PF09334">
    <property type="entry name" value="tRNA-synt_1g"/>
    <property type="match status" value="1"/>
</dbReference>
<keyword evidence="15" id="KW-1185">Reference proteome</keyword>
<keyword evidence="5 9" id="KW-0067">ATP-binding</keyword>
<dbReference type="Pfam" id="PF22947">
    <property type="entry name" value="ULD_3"/>
    <property type="match status" value="1"/>
</dbReference>
<keyword evidence="6 9" id="KW-0648">Protein biosynthesis</keyword>
<dbReference type="OrthoDB" id="10249672at2759"/>
<dbReference type="PANTHER" id="PTHR45794:SF1">
    <property type="entry name" value="LEUCINE--TRNA LIGASE, CYTOPLASMIC"/>
    <property type="match status" value="1"/>
</dbReference>
<dbReference type="Pfam" id="PF24810">
    <property type="entry name" value="RBD_LARS1"/>
    <property type="match status" value="1"/>
</dbReference>
<evidence type="ECO:0000313" key="14">
    <source>
        <dbReference type="EMBL" id="PAV80153.1"/>
    </source>
</evidence>
<evidence type="ECO:0000259" key="10">
    <source>
        <dbReference type="Pfam" id="PF08264"/>
    </source>
</evidence>
<feature type="domain" description="Leucine--tRNA ligase RagD-binding" evidence="13">
    <location>
        <begin position="611"/>
        <end position="684"/>
    </location>
</feature>
<comment type="caution">
    <text evidence="14">The sequence shown here is derived from an EMBL/GenBank/DDBJ whole genome shotgun (WGS) entry which is preliminary data.</text>
</comment>
<evidence type="ECO:0000259" key="13">
    <source>
        <dbReference type="Pfam" id="PF24810"/>
    </source>
</evidence>
<dbReference type="FunFam" id="3.90.740.10:FF:000001">
    <property type="entry name" value="Leucine--tRNA ligase, cytoplasmic"/>
    <property type="match status" value="1"/>
</dbReference>
<gene>
    <name evidence="14" type="ORF">WR25_19942</name>
</gene>
<dbReference type="EC" id="6.1.1.4" evidence="2"/>
<organism evidence="14 15">
    <name type="scientific">Diploscapter pachys</name>
    <dbReference type="NCBI Taxonomy" id="2018661"/>
    <lineage>
        <taxon>Eukaryota</taxon>
        <taxon>Metazoa</taxon>
        <taxon>Ecdysozoa</taxon>
        <taxon>Nematoda</taxon>
        <taxon>Chromadorea</taxon>
        <taxon>Rhabditida</taxon>
        <taxon>Rhabditina</taxon>
        <taxon>Rhabditomorpha</taxon>
        <taxon>Rhabditoidea</taxon>
        <taxon>Rhabditidae</taxon>
        <taxon>Diploscapter</taxon>
    </lineage>
</organism>
<feature type="domain" description="Methionyl/Valyl/Leucyl/Isoleucyl-tRNA synthetase anticodon-binding" evidence="10">
    <location>
        <begin position="466"/>
        <end position="589"/>
    </location>
</feature>
<dbReference type="InterPro" id="IPR014729">
    <property type="entry name" value="Rossmann-like_a/b/a_fold"/>
</dbReference>
<comment type="similarity">
    <text evidence="1 9">Belongs to the class-I aminoacyl-tRNA synthetase family.</text>
</comment>
<dbReference type="Gene3D" id="1.10.730.10">
    <property type="entry name" value="Isoleucyl-tRNA Synthetase, Domain 1"/>
    <property type="match status" value="1"/>
</dbReference>
<dbReference type="InterPro" id="IPR015413">
    <property type="entry name" value="Methionyl/Leucyl_tRNA_Synth"/>
</dbReference>